<reference evidence="6 7" key="1">
    <citation type="submission" date="2020-10" db="EMBL/GenBank/DDBJ databases">
        <title>Haloactinobacterium sp. RN3S43, a bacterium isolated from saline soil.</title>
        <authorList>
            <person name="Sun J.-Q."/>
        </authorList>
    </citation>
    <scope>NUCLEOTIDE SEQUENCE [LARGE SCALE GENOMIC DNA]</scope>
    <source>
        <strain evidence="6 7">RN3S43</strain>
    </source>
</reference>
<keyword evidence="7" id="KW-1185">Reference proteome</keyword>
<proteinExistence type="predicted"/>
<gene>
    <name evidence="6" type="ORF">IM660_13515</name>
</gene>
<comment type="subcellular location">
    <subcellularLocation>
        <location evidence="1">Membrane</location>
        <topology evidence="1">Multi-pass membrane protein</topology>
    </subcellularLocation>
</comment>
<keyword evidence="2" id="KW-0812">Transmembrane</keyword>
<evidence type="ECO:0000256" key="1">
    <source>
        <dbReference type="ARBA" id="ARBA00004141"/>
    </source>
</evidence>
<dbReference type="KEGG" id="halt:IM660_13515"/>
<accession>A0A7M1SSC7</accession>
<keyword evidence="4" id="KW-0472">Membrane</keyword>
<evidence type="ECO:0000313" key="7">
    <source>
        <dbReference type="Proteomes" id="UP000593758"/>
    </source>
</evidence>
<dbReference type="InterPro" id="IPR032808">
    <property type="entry name" value="DoxX"/>
</dbReference>
<evidence type="ECO:0000313" key="6">
    <source>
        <dbReference type="EMBL" id="QOR69682.1"/>
    </source>
</evidence>
<evidence type="ECO:0000256" key="2">
    <source>
        <dbReference type="ARBA" id="ARBA00022692"/>
    </source>
</evidence>
<dbReference type="RefSeq" id="WP_193496234.1">
    <property type="nucleotide sequence ID" value="NZ_CP063169.1"/>
</dbReference>
<dbReference type="Pfam" id="PF07681">
    <property type="entry name" value="DoxX"/>
    <property type="match status" value="1"/>
</dbReference>
<evidence type="ECO:0000256" key="5">
    <source>
        <dbReference type="SAM" id="Coils"/>
    </source>
</evidence>
<evidence type="ECO:0000256" key="4">
    <source>
        <dbReference type="ARBA" id="ARBA00023136"/>
    </source>
</evidence>
<dbReference type="AlphaFoldDB" id="A0A7M1SSC7"/>
<dbReference type="Proteomes" id="UP000593758">
    <property type="component" value="Chromosome"/>
</dbReference>
<protein>
    <submittedName>
        <fullName evidence="6">DoxX family protein</fullName>
    </submittedName>
</protein>
<keyword evidence="3" id="KW-1133">Transmembrane helix</keyword>
<feature type="coiled-coil region" evidence="5">
    <location>
        <begin position="142"/>
        <end position="176"/>
    </location>
</feature>
<dbReference type="EMBL" id="CP063169">
    <property type="protein sequence ID" value="QOR69682.1"/>
    <property type="molecule type" value="Genomic_DNA"/>
</dbReference>
<evidence type="ECO:0000256" key="3">
    <source>
        <dbReference type="ARBA" id="ARBA00022989"/>
    </source>
</evidence>
<name>A0A7M1SSC7_9MICO</name>
<organism evidence="6 7">
    <name type="scientific">Ruania alkalisoli</name>
    <dbReference type="NCBI Taxonomy" id="2779775"/>
    <lineage>
        <taxon>Bacteria</taxon>
        <taxon>Bacillati</taxon>
        <taxon>Actinomycetota</taxon>
        <taxon>Actinomycetes</taxon>
        <taxon>Micrococcales</taxon>
        <taxon>Ruaniaceae</taxon>
        <taxon>Ruania</taxon>
    </lineage>
</organism>
<dbReference type="GO" id="GO:0016020">
    <property type="term" value="C:membrane"/>
    <property type="evidence" value="ECO:0007669"/>
    <property type="project" value="UniProtKB-SubCell"/>
</dbReference>
<sequence length="189" mass="20491">MDPVRALARPLLASVFVVDGIDAIRHADEHAALLEPWEPLLDKVSEKVPAMPQKRTTLVRIMGGTSVAAGVLLASGKAPRLAAGVLAVIALKQTVVRYPFWSAKGADRREKLTGFMRNAALVAGLVFAANDRRGKPSLAWQVENWREHRSDLSDVKSDLEDQLRIAKAEIKAGKAELKSGLRGVQAKIS</sequence>
<keyword evidence="5" id="KW-0175">Coiled coil</keyword>